<proteinExistence type="predicted"/>
<sequence length="77" mass="8803">MYCHNFIANSVQLQREEYTALMLYRVANAKAPDVGKLEEYLDLSDPYPIEEISFVVENAAKNDLIQGNRGRSIFECS</sequence>
<dbReference type="RefSeq" id="XP_001594388.1">
    <property type="nucleotide sequence ID" value="XM_001594338.1"/>
</dbReference>
<name>A7EFV4_SCLS1</name>
<protein>
    <submittedName>
        <fullName evidence="1">Uncharacterized protein</fullName>
    </submittedName>
</protein>
<dbReference type="AlphaFoldDB" id="A7EFV4"/>
<dbReference type="HOGENOM" id="CLU_2639578_0_0_1"/>
<organism evidence="1 2">
    <name type="scientific">Sclerotinia sclerotiorum (strain ATCC 18683 / 1980 / Ss-1)</name>
    <name type="common">White mold</name>
    <name type="synonym">Whetzelinia sclerotiorum</name>
    <dbReference type="NCBI Taxonomy" id="665079"/>
    <lineage>
        <taxon>Eukaryota</taxon>
        <taxon>Fungi</taxon>
        <taxon>Dikarya</taxon>
        <taxon>Ascomycota</taxon>
        <taxon>Pezizomycotina</taxon>
        <taxon>Leotiomycetes</taxon>
        <taxon>Helotiales</taxon>
        <taxon>Sclerotiniaceae</taxon>
        <taxon>Sclerotinia</taxon>
    </lineage>
</organism>
<evidence type="ECO:0000313" key="2">
    <source>
        <dbReference type="Proteomes" id="UP000001312"/>
    </source>
</evidence>
<dbReference type="EMBL" id="CH476625">
    <property type="protein sequence ID" value="EDO01720.1"/>
    <property type="molecule type" value="Genomic_DNA"/>
</dbReference>
<gene>
    <name evidence="1" type="ORF">SS1G_04195</name>
</gene>
<dbReference type="GeneID" id="5490733"/>
<evidence type="ECO:0000313" key="1">
    <source>
        <dbReference type="EMBL" id="EDO01720.1"/>
    </source>
</evidence>
<dbReference type="KEGG" id="ssl:SS1G_04195"/>
<keyword evidence="2" id="KW-1185">Reference proteome</keyword>
<dbReference type="Proteomes" id="UP000001312">
    <property type="component" value="Unassembled WGS sequence"/>
</dbReference>
<dbReference type="InParanoid" id="A7EFV4"/>
<reference evidence="2" key="1">
    <citation type="journal article" date="2011" name="PLoS Genet.">
        <title>Genomic analysis of the necrotrophic fungal pathogens Sclerotinia sclerotiorum and Botrytis cinerea.</title>
        <authorList>
            <person name="Amselem J."/>
            <person name="Cuomo C.A."/>
            <person name="van Kan J.A."/>
            <person name="Viaud M."/>
            <person name="Benito E.P."/>
            <person name="Couloux A."/>
            <person name="Coutinho P.M."/>
            <person name="de Vries R.P."/>
            <person name="Dyer P.S."/>
            <person name="Fillinger S."/>
            <person name="Fournier E."/>
            <person name="Gout L."/>
            <person name="Hahn M."/>
            <person name="Kohn L."/>
            <person name="Lapalu N."/>
            <person name="Plummer K.M."/>
            <person name="Pradier J.M."/>
            <person name="Quevillon E."/>
            <person name="Sharon A."/>
            <person name="Simon A."/>
            <person name="ten Have A."/>
            <person name="Tudzynski B."/>
            <person name="Tudzynski P."/>
            <person name="Wincker P."/>
            <person name="Andrew M."/>
            <person name="Anthouard V."/>
            <person name="Beever R.E."/>
            <person name="Beffa R."/>
            <person name="Benoit I."/>
            <person name="Bouzid O."/>
            <person name="Brault B."/>
            <person name="Chen Z."/>
            <person name="Choquer M."/>
            <person name="Collemare J."/>
            <person name="Cotton P."/>
            <person name="Danchin E.G."/>
            <person name="Da Silva C."/>
            <person name="Gautier A."/>
            <person name="Giraud C."/>
            <person name="Giraud T."/>
            <person name="Gonzalez C."/>
            <person name="Grossetete S."/>
            <person name="Guldener U."/>
            <person name="Henrissat B."/>
            <person name="Howlett B.J."/>
            <person name="Kodira C."/>
            <person name="Kretschmer M."/>
            <person name="Lappartient A."/>
            <person name="Leroch M."/>
            <person name="Levis C."/>
            <person name="Mauceli E."/>
            <person name="Neuveglise C."/>
            <person name="Oeser B."/>
            <person name="Pearson M."/>
            <person name="Poulain J."/>
            <person name="Poussereau N."/>
            <person name="Quesneville H."/>
            <person name="Rascle C."/>
            <person name="Schumacher J."/>
            <person name="Segurens B."/>
            <person name="Sexton A."/>
            <person name="Silva E."/>
            <person name="Sirven C."/>
            <person name="Soanes D.M."/>
            <person name="Talbot N.J."/>
            <person name="Templeton M."/>
            <person name="Yandava C."/>
            <person name="Yarden O."/>
            <person name="Zeng Q."/>
            <person name="Rollins J.A."/>
            <person name="Lebrun M.H."/>
            <person name="Dickman M."/>
        </authorList>
    </citation>
    <scope>NUCLEOTIDE SEQUENCE [LARGE SCALE GENOMIC DNA]</scope>
    <source>
        <strain evidence="2">ATCC 18683 / 1980 / Ss-1</strain>
    </source>
</reference>
<accession>A7EFV4</accession>